<evidence type="ECO:0000313" key="2">
    <source>
        <dbReference type="Proteomes" id="UP001732700"/>
    </source>
</evidence>
<proteinExistence type="predicted"/>
<dbReference type="Proteomes" id="UP001732700">
    <property type="component" value="Chromosome 7D"/>
</dbReference>
<accession>A0ACD6AH98</accession>
<reference evidence="1" key="2">
    <citation type="submission" date="2025-09" db="UniProtKB">
        <authorList>
            <consortium name="EnsemblPlants"/>
        </authorList>
    </citation>
    <scope>IDENTIFICATION</scope>
</reference>
<keyword evidence="2" id="KW-1185">Reference proteome</keyword>
<organism evidence="1 2">
    <name type="scientific">Avena sativa</name>
    <name type="common">Oat</name>
    <dbReference type="NCBI Taxonomy" id="4498"/>
    <lineage>
        <taxon>Eukaryota</taxon>
        <taxon>Viridiplantae</taxon>
        <taxon>Streptophyta</taxon>
        <taxon>Embryophyta</taxon>
        <taxon>Tracheophyta</taxon>
        <taxon>Spermatophyta</taxon>
        <taxon>Magnoliopsida</taxon>
        <taxon>Liliopsida</taxon>
        <taxon>Poales</taxon>
        <taxon>Poaceae</taxon>
        <taxon>BOP clade</taxon>
        <taxon>Pooideae</taxon>
        <taxon>Poodae</taxon>
        <taxon>Poeae</taxon>
        <taxon>Poeae Chloroplast Group 1 (Aveneae type)</taxon>
        <taxon>Aveninae</taxon>
        <taxon>Avena</taxon>
    </lineage>
</organism>
<reference evidence="1" key="1">
    <citation type="submission" date="2021-05" db="EMBL/GenBank/DDBJ databases">
        <authorList>
            <person name="Scholz U."/>
            <person name="Mascher M."/>
            <person name="Fiebig A."/>
        </authorList>
    </citation>
    <scope>NUCLEOTIDE SEQUENCE [LARGE SCALE GENOMIC DNA]</scope>
</reference>
<evidence type="ECO:0000313" key="1">
    <source>
        <dbReference type="EnsemblPlants" id="AVESA.00010b.r2.7DG1378240.1.CDS"/>
    </source>
</evidence>
<protein>
    <submittedName>
        <fullName evidence="1">Uncharacterized protein</fullName>
    </submittedName>
</protein>
<dbReference type="EnsemblPlants" id="AVESA.00010b.r2.7DG1378240.1">
    <property type="protein sequence ID" value="AVESA.00010b.r2.7DG1378240.1.CDS"/>
    <property type="gene ID" value="AVESA.00010b.r2.7DG1378240"/>
</dbReference>
<sequence length="99" mass="10874">MAFVQRRKGPDVVGSFGLLQPLADGLKLIIKEPISPSSANFSLFRMAPVATFMLSLVAWAVVPFDYGMVLSDPVLHFIDTFAITVTQFSTEPIDLEIQT</sequence>
<name>A0ACD6AH98_AVESA</name>